<dbReference type="EMBL" id="JABSTU010006872">
    <property type="protein sequence ID" value="KAH7931723.1"/>
    <property type="molecule type" value="Genomic_DNA"/>
</dbReference>
<gene>
    <name evidence="1" type="ORF">HPB51_029751</name>
</gene>
<organism evidence="1 2">
    <name type="scientific">Rhipicephalus microplus</name>
    <name type="common">Cattle tick</name>
    <name type="synonym">Boophilus microplus</name>
    <dbReference type="NCBI Taxonomy" id="6941"/>
    <lineage>
        <taxon>Eukaryota</taxon>
        <taxon>Metazoa</taxon>
        <taxon>Ecdysozoa</taxon>
        <taxon>Arthropoda</taxon>
        <taxon>Chelicerata</taxon>
        <taxon>Arachnida</taxon>
        <taxon>Acari</taxon>
        <taxon>Parasitiformes</taxon>
        <taxon>Ixodida</taxon>
        <taxon>Ixodoidea</taxon>
        <taxon>Ixodidae</taxon>
        <taxon>Rhipicephalinae</taxon>
        <taxon>Rhipicephalus</taxon>
        <taxon>Boophilus</taxon>
    </lineage>
</organism>
<reference evidence="1" key="1">
    <citation type="journal article" date="2020" name="Cell">
        <title>Large-Scale Comparative Analyses of Tick Genomes Elucidate Their Genetic Diversity and Vector Capacities.</title>
        <authorList>
            <consortium name="Tick Genome and Microbiome Consortium (TIGMIC)"/>
            <person name="Jia N."/>
            <person name="Wang J."/>
            <person name="Shi W."/>
            <person name="Du L."/>
            <person name="Sun Y."/>
            <person name="Zhan W."/>
            <person name="Jiang J.F."/>
            <person name="Wang Q."/>
            <person name="Zhang B."/>
            <person name="Ji P."/>
            <person name="Bell-Sakyi L."/>
            <person name="Cui X.M."/>
            <person name="Yuan T.T."/>
            <person name="Jiang B.G."/>
            <person name="Yang W.F."/>
            <person name="Lam T.T."/>
            <person name="Chang Q.C."/>
            <person name="Ding S.J."/>
            <person name="Wang X.J."/>
            <person name="Zhu J.G."/>
            <person name="Ruan X.D."/>
            <person name="Zhao L."/>
            <person name="Wei J.T."/>
            <person name="Ye R.Z."/>
            <person name="Que T.C."/>
            <person name="Du C.H."/>
            <person name="Zhou Y.H."/>
            <person name="Cheng J.X."/>
            <person name="Dai P.F."/>
            <person name="Guo W.B."/>
            <person name="Han X.H."/>
            <person name="Huang E.J."/>
            <person name="Li L.F."/>
            <person name="Wei W."/>
            <person name="Gao Y.C."/>
            <person name="Liu J.Z."/>
            <person name="Shao H.Z."/>
            <person name="Wang X."/>
            <person name="Wang C.C."/>
            <person name="Yang T.C."/>
            <person name="Huo Q.B."/>
            <person name="Li W."/>
            <person name="Chen H.Y."/>
            <person name="Chen S.E."/>
            <person name="Zhou L.G."/>
            <person name="Ni X.B."/>
            <person name="Tian J.H."/>
            <person name="Sheng Y."/>
            <person name="Liu T."/>
            <person name="Pan Y.S."/>
            <person name="Xia L.Y."/>
            <person name="Li J."/>
            <person name="Zhao F."/>
            <person name="Cao W.C."/>
        </authorList>
    </citation>
    <scope>NUCLEOTIDE SEQUENCE</scope>
    <source>
        <strain evidence="1">Rmic-2018</strain>
    </source>
</reference>
<protein>
    <submittedName>
        <fullName evidence="1">Uncharacterized protein</fullName>
    </submittedName>
</protein>
<comment type="caution">
    <text evidence="1">The sequence shown here is derived from an EMBL/GenBank/DDBJ whole genome shotgun (WGS) entry which is preliminary data.</text>
</comment>
<proteinExistence type="predicted"/>
<sequence>MWAPRFFRDDDQCAASAVVHHAPPESVIEITGPINHSAAVRGVINGASRETLAPQEPACRAGRKMLAGIDLPVVETVPRSFGQLKNVLDVWLGAPYLAGASKFCRANLARVRARGCSSEAAPARHLRALHTPSHLRASLSGGWRGALSSTFAPSNLSPGDPVMFTAPHPGAL</sequence>
<accession>A0A9J6CTH3</accession>
<evidence type="ECO:0000313" key="2">
    <source>
        <dbReference type="Proteomes" id="UP000821866"/>
    </source>
</evidence>
<dbReference type="Proteomes" id="UP000821866">
    <property type="component" value="Unassembled WGS sequence"/>
</dbReference>
<keyword evidence="2" id="KW-1185">Reference proteome</keyword>
<evidence type="ECO:0000313" key="1">
    <source>
        <dbReference type="EMBL" id="KAH7931723.1"/>
    </source>
</evidence>
<reference evidence="1" key="2">
    <citation type="submission" date="2021-09" db="EMBL/GenBank/DDBJ databases">
        <authorList>
            <person name="Jia N."/>
            <person name="Wang J."/>
            <person name="Shi W."/>
            <person name="Du L."/>
            <person name="Sun Y."/>
            <person name="Zhan W."/>
            <person name="Jiang J."/>
            <person name="Wang Q."/>
            <person name="Zhang B."/>
            <person name="Ji P."/>
            <person name="Sakyi L.B."/>
            <person name="Cui X."/>
            <person name="Yuan T."/>
            <person name="Jiang B."/>
            <person name="Yang W."/>
            <person name="Lam T.T.-Y."/>
            <person name="Chang Q."/>
            <person name="Ding S."/>
            <person name="Wang X."/>
            <person name="Zhu J."/>
            <person name="Ruan X."/>
            <person name="Zhao L."/>
            <person name="Wei J."/>
            <person name="Que T."/>
            <person name="Du C."/>
            <person name="Cheng J."/>
            <person name="Dai P."/>
            <person name="Han X."/>
            <person name="Huang E."/>
            <person name="Gao Y."/>
            <person name="Liu J."/>
            <person name="Shao H."/>
            <person name="Ye R."/>
            <person name="Li L."/>
            <person name="Wei W."/>
            <person name="Wang X."/>
            <person name="Wang C."/>
            <person name="Huo Q."/>
            <person name="Li W."/>
            <person name="Guo W."/>
            <person name="Chen H."/>
            <person name="Chen S."/>
            <person name="Zhou L."/>
            <person name="Zhou L."/>
            <person name="Ni X."/>
            <person name="Tian J."/>
            <person name="Zhou Y."/>
            <person name="Sheng Y."/>
            <person name="Liu T."/>
            <person name="Pan Y."/>
            <person name="Xia L."/>
            <person name="Li J."/>
            <person name="Zhao F."/>
            <person name="Cao W."/>
        </authorList>
    </citation>
    <scope>NUCLEOTIDE SEQUENCE</scope>
    <source>
        <strain evidence="1">Rmic-2018</strain>
        <tissue evidence="1">Larvae</tissue>
    </source>
</reference>
<dbReference type="AlphaFoldDB" id="A0A9J6CTH3"/>
<name>A0A9J6CTH3_RHIMP</name>